<evidence type="ECO:0000313" key="1">
    <source>
        <dbReference type="EMBL" id="KAJ7687253.1"/>
    </source>
</evidence>
<name>A0AAD7DE43_MYCRO</name>
<organism evidence="1 2">
    <name type="scientific">Mycena rosella</name>
    <name type="common">Pink bonnet</name>
    <name type="synonym">Agaricus rosellus</name>
    <dbReference type="NCBI Taxonomy" id="1033263"/>
    <lineage>
        <taxon>Eukaryota</taxon>
        <taxon>Fungi</taxon>
        <taxon>Dikarya</taxon>
        <taxon>Basidiomycota</taxon>
        <taxon>Agaricomycotina</taxon>
        <taxon>Agaricomycetes</taxon>
        <taxon>Agaricomycetidae</taxon>
        <taxon>Agaricales</taxon>
        <taxon>Marasmiineae</taxon>
        <taxon>Mycenaceae</taxon>
        <taxon>Mycena</taxon>
    </lineage>
</organism>
<reference evidence="1" key="1">
    <citation type="submission" date="2023-03" db="EMBL/GenBank/DDBJ databases">
        <title>Massive genome expansion in bonnet fungi (Mycena s.s.) driven by repeated elements and novel gene families across ecological guilds.</title>
        <authorList>
            <consortium name="Lawrence Berkeley National Laboratory"/>
            <person name="Harder C.B."/>
            <person name="Miyauchi S."/>
            <person name="Viragh M."/>
            <person name="Kuo A."/>
            <person name="Thoen E."/>
            <person name="Andreopoulos B."/>
            <person name="Lu D."/>
            <person name="Skrede I."/>
            <person name="Drula E."/>
            <person name="Henrissat B."/>
            <person name="Morin E."/>
            <person name="Kohler A."/>
            <person name="Barry K."/>
            <person name="LaButti K."/>
            <person name="Morin E."/>
            <person name="Salamov A."/>
            <person name="Lipzen A."/>
            <person name="Mereny Z."/>
            <person name="Hegedus B."/>
            <person name="Baldrian P."/>
            <person name="Stursova M."/>
            <person name="Weitz H."/>
            <person name="Taylor A."/>
            <person name="Grigoriev I.V."/>
            <person name="Nagy L.G."/>
            <person name="Martin F."/>
            <person name="Kauserud H."/>
        </authorList>
    </citation>
    <scope>NUCLEOTIDE SEQUENCE</scope>
    <source>
        <strain evidence="1">CBHHK067</strain>
    </source>
</reference>
<proteinExistence type="predicted"/>
<comment type="caution">
    <text evidence="1">The sequence shown here is derived from an EMBL/GenBank/DDBJ whole genome shotgun (WGS) entry which is preliminary data.</text>
</comment>
<accession>A0AAD7DE43</accession>
<sequence length="179" mass="19007">MANMSTTAPNPATTELEALIALVGRLSVAATEATRLAADAQEKLPALLTASIEATRLAIEVDSKLPMVLALHSAAATTWIRAVPKTPTMIEQEFPEGSGETWFLSHIGEANVQTDGVPNQFQQKKTSRREAILFYRDNYAASVNATCAATICPPETSTAAANIVLGVQKWVEVLAGTVV</sequence>
<evidence type="ECO:0000313" key="2">
    <source>
        <dbReference type="Proteomes" id="UP001221757"/>
    </source>
</evidence>
<dbReference type="EMBL" id="JARKIE010000089">
    <property type="protein sequence ID" value="KAJ7687253.1"/>
    <property type="molecule type" value="Genomic_DNA"/>
</dbReference>
<dbReference type="Proteomes" id="UP001221757">
    <property type="component" value="Unassembled WGS sequence"/>
</dbReference>
<gene>
    <name evidence="1" type="ORF">B0H17DRAFT_1136379</name>
</gene>
<dbReference type="AlphaFoldDB" id="A0AAD7DE43"/>
<keyword evidence="2" id="KW-1185">Reference proteome</keyword>
<protein>
    <submittedName>
        <fullName evidence="1">Uncharacterized protein</fullName>
    </submittedName>
</protein>